<gene>
    <name evidence="2" type="ORF">ACFPYI_20770</name>
</gene>
<comment type="caution">
    <text evidence="2">The sequence shown here is derived from an EMBL/GenBank/DDBJ whole genome shotgun (WGS) entry which is preliminary data.</text>
</comment>
<protein>
    <recommendedName>
        <fullName evidence="4">ATP-binding protein</fullName>
    </recommendedName>
</protein>
<accession>A0ABD5RT14</accession>
<dbReference type="RefSeq" id="WP_247421334.1">
    <property type="nucleotide sequence ID" value="NZ_JALLGW010000005.1"/>
</dbReference>
<evidence type="ECO:0000313" key="2">
    <source>
        <dbReference type="EMBL" id="MFC5973767.1"/>
    </source>
</evidence>
<evidence type="ECO:0008006" key="4">
    <source>
        <dbReference type="Google" id="ProtNLM"/>
    </source>
</evidence>
<name>A0ABD5RT14_9EURY</name>
<evidence type="ECO:0000313" key="3">
    <source>
        <dbReference type="Proteomes" id="UP001596099"/>
    </source>
</evidence>
<keyword evidence="3" id="KW-1185">Reference proteome</keyword>
<feature type="compositionally biased region" description="Polar residues" evidence="1">
    <location>
        <begin position="49"/>
        <end position="58"/>
    </location>
</feature>
<dbReference type="Gene3D" id="3.40.50.300">
    <property type="entry name" value="P-loop containing nucleotide triphosphate hydrolases"/>
    <property type="match status" value="2"/>
</dbReference>
<feature type="compositionally biased region" description="Basic and acidic residues" evidence="1">
    <location>
        <begin position="33"/>
        <end position="46"/>
    </location>
</feature>
<feature type="compositionally biased region" description="Basic and acidic residues" evidence="1">
    <location>
        <begin position="1146"/>
        <end position="1155"/>
    </location>
</feature>
<dbReference type="InterPro" id="IPR051162">
    <property type="entry name" value="T4SS_component"/>
</dbReference>
<feature type="compositionally biased region" description="Basic and acidic residues" evidence="1">
    <location>
        <begin position="1027"/>
        <end position="1038"/>
    </location>
</feature>
<reference evidence="2 3" key="1">
    <citation type="journal article" date="2019" name="Int. J. Syst. Evol. Microbiol.">
        <title>The Global Catalogue of Microorganisms (GCM) 10K type strain sequencing project: providing services to taxonomists for standard genome sequencing and annotation.</title>
        <authorList>
            <consortium name="The Broad Institute Genomics Platform"/>
            <consortium name="The Broad Institute Genome Sequencing Center for Infectious Disease"/>
            <person name="Wu L."/>
            <person name="Ma J."/>
        </authorList>
    </citation>
    <scope>NUCLEOTIDE SEQUENCE [LARGE SCALE GENOMIC DNA]</scope>
    <source>
        <strain evidence="2 3">CGMCC 1.12543</strain>
    </source>
</reference>
<feature type="compositionally biased region" description="Polar residues" evidence="1">
    <location>
        <begin position="1095"/>
        <end position="1105"/>
    </location>
</feature>
<feature type="compositionally biased region" description="Polar residues" evidence="1">
    <location>
        <begin position="1043"/>
        <end position="1067"/>
    </location>
</feature>
<dbReference type="PANTHER" id="PTHR30121:SF6">
    <property type="entry name" value="SLR6007 PROTEIN"/>
    <property type="match status" value="1"/>
</dbReference>
<feature type="region of interest" description="Disordered" evidence="1">
    <location>
        <begin position="1003"/>
        <end position="1155"/>
    </location>
</feature>
<dbReference type="EMBL" id="JBHSQH010000004">
    <property type="protein sequence ID" value="MFC5973767.1"/>
    <property type="molecule type" value="Genomic_DNA"/>
</dbReference>
<feature type="compositionally biased region" description="Basic and acidic residues" evidence="1">
    <location>
        <begin position="1"/>
        <end position="12"/>
    </location>
</feature>
<sequence length="1453" mass="159886">MTATPSDRKSLDQDPDVDTDADAPESSQPPKSVFERKGLDLSHLRADAPNSTTDASEQQNDRTEEELPAETGTEPSDLDRVKTPATAGDQDASREDRLAAYEDVEVGSGPGKKLGDPIEARPYIHISPAREQVTPGNIIAGLFGLYRAGVTDTGRFNLAGRLGLKDTKKSFEFVIHKPRDTKRFDFYVSVTPYDATAFKTLAANIAAMYPESFEFEIVPFNPVAAFASDNGNAQVGGRRIATLEDIGDLERLSGFEDPAVFEDHDIGRGDGPSPEEAEQQLIKKGVPLRPEEVPEEKRPSLVRWKGISSKKNDWMTLLRPFSDIATDNDDQYRSPLSVLLEQAVHADDPFMFQTVFKPRPDWTSEAEVHKRNLKMGNHGTFSAFKNEFARQMFGTSEQERRNIHRGDISEQVGGTVTAGDSNKITGSRMAQIDHKQPTTTFDLTLRAACNEQTIQSISNAFTSLSGPYYGIEGDLLGISDKEFAALCHARLATSSGLSGRFSKGDPILCASPDELANFVVVPHTDALPRASRGSSGGSPDARSPLTATDEDLLSQYNHGMCIGYAETAVDNRPDIPIRLSAEQLTHHVMRAATTGGGKTTAMINDTLSAYESFDGPIFVFDKKGGSMADQYKRAHFKKFGNLDDVVHITVPGPNDEVLAFPYFDIRPQLAAGVSRTVAVQEKIDRYNELLVYVLGREMADQAFVAQEILNSLIKAMFDPVHGQDAWPISDLLTAAMDMQKLGSMNEETKAQGKLPLVSDATLHRTLQRHVDADRQRFMTSIDAVMNRITKLAERSFIWRILNFVPEWDEENGHYAHQSPMFDIQDILASKRVVLIDTGDLRPASSNLFTFMLLDYIWSGARLRHRLGKTPPVSDGYVINLIIDEAAPLLQSELVRDDMIPDGREFGLALEVIVHFAEQVKSDALDVSSYKEILRNINTKLIGKLAVDDELVMTLFHEGIEDEELVDRITSLPRGEWVAQLPDTGFMTDVPELVTLLPVGIPAGHRDSDDPVNEDSVSPYGDSFGGIDAKKTRQTRDDYCLIPGSNTDPSAEQLSASHTGSGVDTTDPNAHHNDVPGSGSDSDSEPEEDVWESRRNVATQVGTQPANGGAQNGPSRPVTRPADDLTDDFGSRRAASEGNGGAQAESPAERGGEDSVSNLEDRINDFLYNGTDPTTTDETVTAVAHGGVEGDTTRADGAGAATENPSDADHADRHDTWVGGVGSGIDENLTVQERQFLAAVVTTVNGRHPKFDMLETMKPINSHFSEVDPDRLIDLGYLEKVTENLRVYYTVTEDGQRACGARVAFGEDQGDVNEKTYHKVMVEALARTLAADKTYHYFVKRYTPIFGTDVNPDVVAYKDDKPAVIGEAIWNVPHEHIVKHYEDFNRFDVEKKIWVVPNLSEAKNILRALYNAGLIDEMPAERNSRSYDDITRATWGDDSEWQFVGASNLLDELQ</sequence>
<organism evidence="2 3">
    <name type="scientific">Halomarina salina</name>
    <dbReference type="NCBI Taxonomy" id="1872699"/>
    <lineage>
        <taxon>Archaea</taxon>
        <taxon>Methanobacteriati</taxon>
        <taxon>Methanobacteriota</taxon>
        <taxon>Stenosarchaea group</taxon>
        <taxon>Halobacteria</taxon>
        <taxon>Halobacteriales</taxon>
        <taxon>Natronomonadaceae</taxon>
        <taxon>Halomarina</taxon>
    </lineage>
</organism>
<evidence type="ECO:0000256" key="1">
    <source>
        <dbReference type="SAM" id="MobiDB-lite"/>
    </source>
</evidence>
<proteinExistence type="predicted"/>
<feature type="compositionally biased region" description="Acidic residues" evidence="1">
    <location>
        <begin position="13"/>
        <end position="23"/>
    </location>
</feature>
<dbReference type="Proteomes" id="UP001596099">
    <property type="component" value="Unassembled WGS sequence"/>
</dbReference>
<dbReference type="InterPro" id="IPR027417">
    <property type="entry name" value="P-loop_NTPase"/>
</dbReference>
<feature type="region of interest" description="Disordered" evidence="1">
    <location>
        <begin position="1"/>
        <end position="96"/>
    </location>
</feature>
<dbReference type="SUPFAM" id="SSF52540">
    <property type="entry name" value="P-loop containing nucleoside triphosphate hydrolases"/>
    <property type="match status" value="1"/>
</dbReference>
<feature type="region of interest" description="Disordered" evidence="1">
    <location>
        <begin position="1187"/>
        <end position="1212"/>
    </location>
</feature>
<dbReference type="PANTHER" id="PTHR30121">
    <property type="entry name" value="UNCHARACTERIZED PROTEIN YJGR-RELATED"/>
    <property type="match status" value="1"/>
</dbReference>